<sequence length="1271" mass="142630">MTARHIIHITYTNNGEVSKLPLLSSAVKQMVSPLQRKRRAENCAKQIIDQLPCDGRYSSSNPLKVTILATHWNPWRGMWIDSSSSLLTEELSEQLARFPQVKVSVLVPEGSCYDGGKTFTELFAELFNITIVEAMKQPGIKDPLEWLYFPPESLTTDVVIGVGGRLGKVAEIFKRFQHCKSIWFMKDQYEELNHELRDLSRALAEENKEKPELRHRSNGDDSLYADLSVAIGQEMYKQHRQSKKTRVVSFIPVLAAQKSTWFLSWGPALNESPACGSRRKKQAENCAKQIIYQLHCDGRYSSSNPLKVTILATDWVWGRGDSSLSTLTTELSVQLAKFPLVKVSVLVPEGSCDDGNKRIAKFFNITIVEAMKQPGIKDPLEWLCFPPESLTTDIVIGQEEAKAASCVKQIINQLPCNERYSSDNPVKVTILATQWKWFWWNSYFSNLVVELSKQLAKFPQVKVSFLVPEGSCDDVDKSDAKLHNVTIVEAKKRCEFNDCTEWLSYPPEGLTTDIVIGMGGTLNKMAQLFKERHHCKSIFLGGDAVYESLSKNVELRDALAESEEELDGGCNVQPIMEMADLPVAVGPKMADKLSASFSRQKKTVFEFTPGILHEYDDVTDTSCDRKKFRIMIAGHGSARHFDRESLDIVATAVAGLKDRSYEIILVGAAKGERKKFVKKLMECKVSKHQLIIRSPPKNEEELKGWLCEADLAIMPSSEQEFGMFGLAALSSGLPILVHGASGLGEALKPVIGGSLSIVESENDSEWSKAIKKVRDKDWKRRLEEADLLRKHYDEMYSWERQCGALVDEMLRIVSGMNFFYVTCFCSFSTRQDSLTWNMSECILQQQKAKAASCVKQIINQLPCNERYSSDNPVKVTILATQWEWQGLGRWSSYSSNLAKELSKQLAKFPQVKVSVLVPEGSCNVLGKIDAKRHNFTIVEAKKRCGFKDRTEWLSYPPEGLTTDIVIGMGGRLNKMAQLFKERHHCKSIFLGGDAVDESLSKNEELRDALAESEEELDGGCNVQPIMEMADLPVAVGPKMADKLSASLSHQKKRVFQFTPGILHEFDDVTHTPCDRKKFRIMIVGHGSARHFDRESLNIVAKAVAGLKDGSYEIILVGAAKGKQKKFVEKFQKCNVRIHQLIIRSPPKDEEELKRWLCEADLAIMPSSKQEFGMFGLAALSSGLPILVHGASGLGEALKPVIGGSSSIVESDNDSEWSKAIKKVRDKDRTVRLQEADLLRKHYDEMYSWERQCGALVDEMLQIVSAQQGKSQ</sequence>
<dbReference type="AlphaFoldDB" id="A0A2B4RGN3"/>
<protein>
    <submittedName>
        <fullName evidence="2">D-inositol 3-phosphate glycosyltransferase</fullName>
    </submittedName>
</protein>
<evidence type="ECO:0000256" key="1">
    <source>
        <dbReference type="SAM" id="Coils"/>
    </source>
</evidence>
<reference evidence="3" key="1">
    <citation type="journal article" date="2017" name="bioRxiv">
        <title>Comparative analysis of the genomes of Stylophora pistillata and Acropora digitifera provides evidence for extensive differences between species of corals.</title>
        <authorList>
            <person name="Voolstra C.R."/>
            <person name="Li Y."/>
            <person name="Liew Y.J."/>
            <person name="Baumgarten S."/>
            <person name="Zoccola D."/>
            <person name="Flot J.-F."/>
            <person name="Tambutte S."/>
            <person name="Allemand D."/>
            <person name="Aranda M."/>
        </authorList>
    </citation>
    <scope>NUCLEOTIDE SEQUENCE [LARGE SCALE GENOMIC DNA]</scope>
</reference>
<organism evidence="2 3">
    <name type="scientific">Stylophora pistillata</name>
    <name type="common">Smooth cauliflower coral</name>
    <dbReference type="NCBI Taxonomy" id="50429"/>
    <lineage>
        <taxon>Eukaryota</taxon>
        <taxon>Metazoa</taxon>
        <taxon>Cnidaria</taxon>
        <taxon>Anthozoa</taxon>
        <taxon>Hexacorallia</taxon>
        <taxon>Scleractinia</taxon>
        <taxon>Astrocoeniina</taxon>
        <taxon>Pocilloporidae</taxon>
        <taxon>Stylophora</taxon>
    </lineage>
</organism>
<dbReference type="Pfam" id="PF20706">
    <property type="entry name" value="GT4-conflict"/>
    <property type="match status" value="3"/>
</dbReference>
<evidence type="ECO:0000313" key="2">
    <source>
        <dbReference type="EMBL" id="PFX16326.1"/>
    </source>
</evidence>
<dbReference type="CDD" id="cd03801">
    <property type="entry name" value="GT4_PimA-like"/>
    <property type="match status" value="1"/>
</dbReference>
<keyword evidence="3" id="KW-1185">Reference proteome</keyword>
<feature type="coiled-coil region" evidence="1">
    <location>
        <begin position="182"/>
        <end position="216"/>
    </location>
</feature>
<comment type="caution">
    <text evidence="2">The sequence shown here is derived from an EMBL/GenBank/DDBJ whole genome shotgun (WGS) entry which is preliminary data.</text>
</comment>
<keyword evidence="1" id="KW-0175">Coiled coil</keyword>
<dbReference type="EMBL" id="LSMT01000555">
    <property type="protein sequence ID" value="PFX16326.1"/>
    <property type="molecule type" value="Genomic_DNA"/>
</dbReference>
<name>A0A2B4RGN3_STYPI</name>
<dbReference type="SUPFAM" id="SSF53756">
    <property type="entry name" value="UDP-Glycosyltransferase/glycogen phosphorylase"/>
    <property type="match status" value="2"/>
</dbReference>
<dbReference type="PANTHER" id="PTHR12526:SF637">
    <property type="entry name" value="GLYCOSYLTRANSFERASE EPSF-RELATED"/>
    <property type="match status" value="1"/>
</dbReference>
<gene>
    <name evidence="2" type="primary">mshA</name>
    <name evidence="2" type="ORF">AWC38_SpisGene19404</name>
</gene>
<dbReference type="Gene3D" id="3.40.50.2000">
    <property type="entry name" value="Glycogen Phosphorylase B"/>
    <property type="match status" value="2"/>
</dbReference>
<dbReference type="Proteomes" id="UP000225706">
    <property type="component" value="Unassembled WGS sequence"/>
</dbReference>
<dbReference type="GO" id="GO:0016740">
    <property type="term" value="F:transferase activity"/>
    <property type="evidence" value="ECO:0007669"/>
    <property type="project" value="UniProtKB-KW"/>
</dbReference>
<keyword evidence="2" id="KW-0808">Transferase</keyword>
<evidence type="ECO:0000313" key="3">
    <source>
        <dbReference type="Proteomes" id="UP000225706"/>
    </source>
</evidence>
<dbReference type="OrthoDB" id="5987788at2759"/>
<accession>A0A2B4RGN3</accession>
<proteinExistence type="predicted"/>
<dbReference type="PANTHER" id="PTHR12526">
    <property type="entry name" value="GLYCOSYLTRANSFERASE"/>
    <property type="match status" value="1"/>
</dbReference>